<comment type="caution">
    <text evidence="1">The sequence shown here is derived from an EMBL/GenBank/DDBJ whole genome shotgun (WGS) entry which is preliminary data.</text>
</comment>
<reference evidence="1" key="1">
    <citation type="journal article" date="2015" name="Nature">
        <title>Complex archaea that bridge the gap between prokaryotes and eukaryotes.</title>
        <authorList>
            <person name="Spang A."/>
            <person name="Saw J.H."/>
            <person name="Jorgensen S.L."/>
            <person name="Zaremba-Niedzwiedzka K."/>
            <person name="Martijn J."/>
            <person name="Lind A.E."/>
            <person name="van Eijk R."/>
            <person name="Schleper C."/>
            <person name="Guy L."/>
            <person name="Ettema T.J."/>
        </authorList>
    </citation>
    <scope>NUCLEOTIDE SEQUENCE</scope>
</reference>
<dbReference type="InterPro" id="IPR036869">
    <property type="entry name" value="J_dom_sf"/>
</dbReference>
<dbReference type="SUPFAM" id="SSF46565">
    <property type="entry name" value="Chaperone J-domain"/>
    <property type="match status" value="1"/>
</dbReference>
<organism evidence="1">
    <name type="scientific">marine sediment metagenome</name>
    <dbReference type="NCBI Taxonomy" id="412755"/>
    <lineage>
        <taxon>unclassified sequences</taxon>
        <taxon>metagenomes</taxon>
        <taxon>ecological metagenomes</taxon>
    </lineage>
</organism>
<dbReference type="EMBL" id="LAZR01000720">
    <property type="protein sequence ID" value="KKN59637.1"/>
    <property type="molecule type" value="Genomic_DNA"/>
</dbReference>
<dbReference type="AlphaFoldDB" id="A0A0F9SBH8"/>
<sequence length="177" mass="21138">MIKIMMLNENEWCQAMFGRDSHKSFKEYIFECYEFGDPVKEISKVIGKSKSTVYRYIQEVRDNVRYPILKNEMKIALQGDFNGFIENLSYQDICLIRREFGLSGYDKETKIKAIIKYFKDFSILRIFPEDLTKLKIKLAFRQRAKSTHPDLNKTADKFGKEFQEVYRVYTELVQIYV</sequence>
<evidence type="ECO:0000313" key="1">
    <source>
        <dbReference type="EMBL" id="KKN59637.1"/>
    </source>
</evidence>
<name>A0A0F9SBH8_9ZZZZ</name>
<gene>
    <name evidence="1" type="ORF">LCGC14_0540340</name>
</gene>
<dbReference type="Gene3D" id="1.10.287.110">
    <property type="entry name" value="DnaJ domain"/>
    <property type="match status" value="1"/>
</dbReference>
<protein>
    <recommendedName>
        <fullName evidence="2">J domain-containing protein</fullName>
    </recommendedName>
</protein>
<accession>A0A0F9SBH8</accession>
<evidence type="ECO:0008006" key="2">
    <source>
        <dbReference type="Google" id="ProtNLM"/>
    </source>
</evidence>
<proteinExistence type="predicted"/>